<dbReference type="GO" id="GO:0003677">
    <property type="term" value="F:DNA binding"/>
    <property type="evidence" value="ECO:0007669"/>
    <property type="project" value="InterPro"/>
</dbReference>
<dbReference type="STRING" id="80876.SAMN05421779_10883"/>
<gene>
    <name evidence="2" type="ORF">SAMN05421779_10883</name>
</gene>
<dbReference type="EMBL" id="FTOA01000008">
    <property type="protein sequence ID" value="SIT14529.1"/>
    <property type="molecule type" value="Genomic_DNA"/>
</dbReference>
<keyword evidence="3" id="KW-1185">Reference proteome</keyword>
<accession>A0A1N7PVS4</accession>
<dbReference type="Proteomes" id="UP000185678">
    <property type="component" value="Unassembled WGS sequence"/>
</dbReference>
<organism evidence="2 3">
    <name type="scientific">Insolitispirillum peregrinum</name>
    <dbReference type="NCBI Taxonomy" id="80876"/>
    <lineage>
        <taxon>Bacteria</taxon>
        <taxon>Pseudomonadati</taxon>
        <taxon>Pseudomonadota</taxon>
        <taxon>Alphaproteobacteria</taxon>
        <taxon>Rhodospirillales</taxon>
        <taxon>Novispirillaceae</taxon>
        <taxon>Insolitispirillum</taxon>
    </lineage>
</organism>
<dbReference type="Pfam" id="PF13560">
    <property type="entry name" value="HTH_31"/>
    <property type="match status" value="1"/>
</dbReference>
<dbReference type="SUPFAM" id="SSF47413">
    <property type="entry name" value="lambda repressor-like DNA-binding domains"/>
    <property type="match status" value="1"/>
</dbReference>
<dbReference type="Gene3D" id="1.10.260.40">
    <property type="entry name" value="lambda repressor-like DNA-binding domains"/>
    <property type="match status" value="1"/>
</dbReference>
<dbReference type="CDD" id="cd00093">
    <property type="entry name" value="HTH_XRE"/>
    <property type="match status" value="1"/>
</dbReference>
<evidence type="ECO:0000259" key="1">
    <source>
        <dbReference type="PROSITE" id="PS50943"/>
    </source>
</evidence>
<dbReference type="RefSeq" id="WP_245821527.1">
    <property type="nucleotide sequence ID" value="NZ_FTOA01000008.1"/>
</dbReference>
<reference evidence="2 3" key="1">
    <citation type="submission" date="2017-01" db="EMBL/GenBank/DDBJ databases">
        <authorList>
            <person name="Mah S.A."/>
            <person name="Swanson W.J."/>
            <person name="Moy G.W."/>
            <person name="Vacquier V.D."/>
        </authorList>
    </citation>
    <scope>NUCLEOTIDE SEQUENCE [LARGE SCALE GENOMIC DNA]</scope>
    <source>
        <strain evidence="2 3">DSM 11589</strain>
    </source>
</reference>
<name>A0A1N7PVS4_9PROT</name>
<evidence type="ECO:0000313" key="2">
    <source>
        <dbReference type="EMBL" id="SIT14529.1"/>
    </source>
</evidence>
<evidence type="ECO:0000313" key="3">
    <source>
        <dbReference type="Proteomes" id="UP000185678"/>
    </source>
</evidence>
<proteinExistence type="predicted"/>
<protein>
    <submittedName>
        <fullName evidence="2">Transcriptional regulator, XRE family</fullName>
    </submittedName>
</protein>
<dbReference type="PROSITE" id="PS50943">
    <property type="entry name" value="HTH_CROC1"/>
    <property type="match status" value="1"/>
</dbReference>
<dbReference type="SMART" id="SM00530">
    <property type="entry name" value="HTH_XRE"/>
    <property type="match status" value="1"/>
</dbReference>
<dbReference type="InterPro" id="IPR010982">
    <property type="entry name" value="Lambda_DNA-bd_dom_sf"/>
</dbReference>
<dbReference type="InterPro" id="IPR001387">
    <property type="entry name" value="Cro/C1-type_HTH"/>
</dbReference>
<sequence>MIIVSYHSYMDGYVGSPKSNAALERLGHDIRGARLRRGIAVADLAARAGTSASTVARLEKGDPGVGIGTLADILVALGLIERLADLVNIRKDDLGLALTSEQLPRRGKTYAAKLRKQKALDDEASVGAKDVVDPDGAAF</sequence>
<feature type="domain" description="HTH cro/C1-type" evidence="1">
    <location>
        <begin position="30"/>
        <end position="86"/>
    </location>
</feature>
<dbReference type="AlphaFoldDB" id="A0A1N7PVS4"/>